<dbReference type="EMBL" id="CAJPVJ010000531">
    <property type="protein sequence ID" value="CAG2162765.1"/>
    <property type="molecule type" value="Genomic_DNA"/>
</dbReference>
<dbReference type="GO" id="GO:0005634">
    <property type="term" value="C:nucleus"/>
    <property type="evidence" value="ECO:0007669"/>
    <property type="project" value="UniProtKB-SubCell"/>
</dbReference>
<dbReference type="PROSITE" id="PS50888">
    <property type="entry name" value="BHLH"/>
    <property type="match status" value="1"/>
</dbReference>
<evidence type="ECO:0000256" key="1">
    <source>
        <dbReference type="ARBA" id="ARBA00004123"/>
    </source>
</evidence>
<keyword evidence="2" id="KW-0524">Neurogenesis</keyword>
<dbReference type="FunFam" id="4.10.280.10:FF:000029">
    <property type="entry name" value="Achaete-scute family bHLH transcription factor 1"/>
    <property type="match status" value="1"/>
</dbReference>
<gene>
    <name evidence="7" type="ORF">ONB1V03_LOCUS2355</name>
</gene>
<feature type="compositionally biased region" description="Polar residues" evidence="5">
    <location>
        <begin position="63"/>
        <end position="72"/>
    </location>
</feature>
<dbReference type="GO" id="GO:0000981">
    <property type="term" value="F:DNA-binding transcription factor activity, RNA polymerase II-specific"/>
    <property type="evidence" value="ECO:0007669"/>
    <property type="project" value="TreeGrafter"/>
</dbReference>
<protein>
    <recommendedName>
        <fullName evidence="6">BHLH domain-containing protein</fullName>
    </recommendedName>
</protein>
<evidence type="ECO:0000259" key="6">
    <source>
        <dbReference type="PROSITE" id="PS50888"/>
    </source>
</evidence>
<keyword evidence="4" id="KW-0539">Nucleus</keyword>
<dbReference type="CDD" id="cd19724">
    <property type="entry name" value="bHLH_TS_ASCL3_like"/>
    <property type="match status" value="1"/>
</dbReference>
<dbReference type="GO" id="GO:0046983">
    <property type="term" value="F:protein dimerization activity"/>
    <property type="evidence" value="ECO:0007669"/>
    <property type="project" value="InterPro"/>
</dbReference>
<name>A0A7R9QBW1_9ACAR</name>
<sequence>MEEKANSNKDEDSCEQHIEYTFLTPLSTITDEELFLQQNNYHFCYTSDQIAASPPTDDENFESCESNDSPQSGIDGKKACDPFSPHCKIPLPGLYGNSHFFDSTTFIRRRNERERARVRSVNDGFERLRQHLPLSSSLKDKRLSKVETLRFAITYIHHLQSLLNSKSKSTPNK</sequence>
<comment type="subcellular location">
    <subcellularLocation>
        <location evidence="1">Nucleus</location>
    </subcellularLocation>
</comment>
<dbReference type="Proteomes" id="UP000728032">
    <property type="component" value="Unassembled WGS sequence"/>
</dbReference>
<dbReference type="InterPro" id="IPR011598">
    <property type="entry name" value="bHLH_dom"/>
</dbReference>
<dbReference type="EMBL" id="OC915356">
    <property type="protein sequence ID" value="CAD7640047.1"/>
    <property type="molecule type" value="Genomic_DNA"/>
</dbReference>
<dbReference type="GO" id="GO:0000977">
    <property type="term" value="F:RNA polymerase II transcription regulatory region sequence-specific DNA binding"/>
    <property type="evidence" value="ECO:0007669"/>
    <property type="project" value="TreeGrafter"/>
</dbReference>
<proteinExistence type="predicted"/>
<keyword evidence="3" id="KW-0238">DNA-binding</keyword>
<dbReference type="AlphaFoldDB" id="A0A7R9QBW1"/>
<dbReference type="PANTHER" id="PTHR23349:SF108">
    <property type="entry name" value="BHLH DOMAIN-CONTAINING PROTEIN"/>
    <property type="match status" value="1"/>
</dbReference>
<reference evidence="7" key="1">
    <citation type="submission" date="2020-11" db="EMBL/GenBank/DDBJ databases">
        <authorList>
            <person name="Tran Van P."/>
        </authorList>
    </citation>
    <scope>NUCLEOTIDE SEQUENCE</scope>
</reference>
<evidence type="ECO:0000313" key="8">
    <source>
        <dbReference type="Proteomes" id="UP000728032"/>
    </source>
</evidence>
<evidence type="ECO:0000256" key="5">
    <source>
        <dbReference type="SAM" id="MobiDB-lite"/>
    </source>
</evidence>
<feature type="region of interest" description="Disordered" evidence="5">
    <location>
        <begin position="54"/>
        <end position="77"/>
    </location>
</feature>
<dbReference type="GO" id="GO:0007399">
    <property type="term" value="P:nervous system development"/>
    <property type="evidence" value="ECO:0007669"/>
    <property type="project" value="UniProtKB-KW"/>
</dbReference>
<dbReference type="InterPro" id="IPR050283">
    <property type="entry name" value="E-box_TF_Regulators"/>
</dbReference>
<dbReference type="Pfam" id="PF00010">
    <property type="entry name" value="HLH"/>
    <property type="match status" value="1"/>
</dbReference>
<keyword evidence="8" id="KW-1185">Reference proteome</keyword>
<dbReference type="SMART" id="SM00353">
    <property type="entry name" value="HLH"/>
    <property type="match status" value="1"/>
</dbReference>
<evidence type="ECO:0000256" key="2">
    <source>
        <dbReference type="ARBA" id="ARBA00022902"/>
    </source>
</evidence>
<dbReference type="SUPFAM" id="SSF47459">
    <property type="entry name" value="HLH, helix-loop-helix DNA-binding domain"/>
    <property type="match status" value="1"/>
</dbReference>
<evidence type="ECO:0000313" key="7">
    <source>
        <dbReference type="EMBL" id="CAD7640047.1"/>
    </source>
</evidence>
<dbReference type="OrthoDB" id="10048995at2759"/>
<dbReference type="PANTHER" id="PTHR23349">
    <property type="entry name" value="BASIC HELIX-LOOP-HELIX TRANSCRIPTION FACTOR, TWIST"/>
    <property type="match status" value="1"/>
</dbReference>
<feature type="domain" description="BHLH" evidence="6">
    <location>
        <begin position="105"/>
        <end position="159"/>
    </location>
</feature>
<organism evidence="7">
    <name type="scientific">Oppiella nova</name>
    <dbReference type="NCBI Taxonomy" id="334625"/>
    <lineage>
        <taxon>Eukaryota</taxon>
        <taxon>Metazoa</taxon>
        <taxon>Ecdysozoa</taxon>
        <taxon>Arthropoda</taxon>
        <taxon>Chelicerata</taxon>
        <taxon>Arachnida</taxon>
        <taxon>Acari</taxon>
        <taxon>Acariformes</taxon>
        <taxon>Sarcoptiformes</taxon>
        <taxon>Oribatida</taxon>
        <taxon>Brachypylina</taxon>
        <taxon>Oppioidea</taxon>
        <taxon>Oppiidae</taxon>
        <taxon>Oppiella</taxon>
    </lineage>
</organism>
<dbReference type="InterPro" id="IPR036638">
    <property type="entry name" value="HLH_DNA-bd_sf"/>
</dbReference>
<dbReference type="Gene3D" id="4.10.280.10">
    <property type="entry name" value="Helix-loop-helix DNA-binding domain"/>
    <property type="match status" value="1"/>
</dbReference>
<evidence type="ECO:0000256" key="4">
    <source>
        <dbReference type="ARBA" id="ARBA00023242"/>
    </source>
</evidence>
<evidence type="ECO:0000256" key="3">
    <source>
        <dbReference type="ARBA" id="ARBA00023125"/>
    </source>
</evidence>
<accession>A0A7R9QBW1</accession>